<evidence type="ECO:0000256" key="1">
    <source>
        <dbReference type="SAM" id="MobiDB-lite"/>
    </source>
</evidence>
<dbReference type="EMBL" id="BAABIC010000017">
    <property type="protein sequence ID" value="GAA4702218.1"/>
    <property type="molecule type" value="Genomic_DNA"/>
</dbReference>
<comment type="caution">
    <text evidence="2">The sequence shown here is derived from an EMBL/GenBank/DDBJ whole genome shotgun (WGS) entry which is preliminary data.</text>
</comment>
<proteinExistence type="predicted"/>
<dbReference type="Proteomes" id="UP001500325">
    <property type="component" value="Unassembled WGS sequence"/>
</dbReference>
<sequence length="91" mass="9673">MAGHRLADRPCDGQKVVSRGVVYVLGRDGVGDLGVGGHRATVSETGSKVEALIEAELTSVIGRRPARTQRRAHRAAHGHRPRILTSTVGDL</sequence>
<evidence type="ECO:0000313" key="3">
    <source>
        <dbReference type="Proteomes" id="UP001500325"/>
    </source>
</evidence>
<evidence type="ECO:0000313" key="2">
    <source>
        <dbReference type="EMBL" id="GAA4702218.1"/>
    </source>
</evidence>
<organism evidence="2 3">
    <name type="scientific">Pseudonocardia yuanmonensis</name>
    <dbReference type="NCBI Taxonomy" id="1095914"/>
    <lineage>
        <taxon>Bacteria</taxon>
        <taxon>Bacillati</taxon>
        <taxon>Actinomycetota</taxon>
        <taxon>Actinomycetes</taxon>
        <taxon>Pseudonocardiales</taxon>
        <taxon>Pseudonocardiaceae</taxon>
        <taxon>Pseudonocardia</taxon>
    </lineage>
</organism>
<keyword evidence="3" id="KW-1185">Reference proteome</keyword>
<reference evidence="3" key="1">
    <citation type="journal article" date="2019" name="Int. J. Syst. Evol. Microbiol.">
        <title>The Global Catalogue of Microorganisms (GCM) 10K type strain sequencing project: providing services to taxonomists for standard genome sequencing and annotation.</title>
        <authorList>
            <consortium name="The Broad Institute Genomics Platform"/>
            <consortium name="The Broad Institute Genome Sequencing Center for Infectious Disease"/>
            <person name="Wu L."/>
            <person name="Ma J."/>
        </authorList>
    </citation>
    <scope>NUCLEOTIDE SEQUENCE [LARGE SCALE GENOMIC DNA]</scope>
    <source>
        <strain evidence="3">JCM 18055</strain>
    </source>
</reference>
<protein>
    <submittedName>
        <fullName evidence="2">Uncharacterized protein</fullName>
    </submittedName>
</protein>
<gene>
    <name evidence="2" type="ORF">GCM10023215_46740</name>
</gene>
<feature type="compositionally biased region" description="Basic residues" evidence="1">
    <location>
        <begin position="64"/>
        <end position="82"/>
    </location>
</feature>
<accession>A0ABP8X7R8</accession>
<feature type="region of interest" description="Disordered" evidence="1">
    <location>
        <begin position="64"/>
        <end position="91"/>
    </location>
</feature>
<name>A0ABP8X7R8_9PSEU</name>